<evidence type="ECO:0000313" key="21">
    <source>
        <dbReference type="EMBL" id="KAK9164800.1"/>
    </source>
</evidence>
<evidence type="ECO:0000256" key="8">
    <source>
        <dbReference type="ARBA" id="ARBA00022692"/>
    </source>
</evidence>
<keyword evidence="22" id="KW-1185">Reference proteome</keyword>
<dbReference type="PANTHER" id="PTHR27007">
    <property type="match status" value="1"/>
</dbReference>
<evidence type="ECO:0000256" key="16">
    <source>
        <dbReference type="ARBA" id="ARBA00023180"/>
    </source>
</evidence>
<keyword evidence="5" id="KW-1003">Cell membrane</keyword>
<evidence type="ECO:0000256" key="11">
    <source>
        <dbReference type="ARBA" id="ARBA00022741"/>
    </source>
</evidence>
<gene>
    <name evidence="21" type="ORF">Syun_005702</name>
</gene>
<evidence type="ECO:0000256" key="6">
    <source>
        <dbReference type="ARBA" id="ARBA00022527"/>
    </source>
</evidence>
<dbReference type="GO" id="GO:0005886">
    <property type="term" value="C:plasma membrane"/>
    <property type="evidence" value="ECO:0007669"/>
    <property type="project" value="UniProtKB-SubCell"/>
</dbReference>
<evidence type="ECO:0000256" key="5">
    <source>
        <dbReference type="ARBA" id="ARBA00022475"/>
    </source>
</evidence>
<proteinExistence type="inferred from homology"/>
<keyword evidence="7" id="KW-0808">Transferase</keyword>
<dbReference type="Gene3D" id="1.10.510.10">
    <property type="entry name" value="Transferase(Phosphotransferase) domain 1"/>
    <property type="match status" value="1"/>
</dbReference>
<feature type="chain" id="PRO_5042867016" description="non-specific serine/threonine protein kinase" evidence="19">
    <location>
        <begin position="30"/>
        <end position="713"/>
    </location>
</feature>
<dbReference type="Pfam" id="PF07714">
    <property type="entry name" value="PK_Tyr_Ser-Thr"/>
    <property type="match status" value="1"/>
</dbReference>
<dbReference type="GO" id="GO:0004674">
    <property type="term" value="F:protein serine/threonine kinase activity"/>
    <property type="evidence" value="ECO:0007669"/>
    <property type="project" value="UniProtKB-KW"/>
</dbReference>
<dbReference type="InterPro" id="IPR050528">
    <property type="entry name" value="L-type_Lectin-RKs"/>
</dbReference>
<organism evidence="21 22">
    <name type="scientific">Stephania yunnanensis</name>
    <dbReference type="NCBI Taxonomy" id="152371"/>
    <lineage>
        <taxon>Eukaryota</taxon>
        <taxon>Viridiplantae</taxon>
        <taxon>Streptophyta</taxon>
        <taxon>Embryophyta</taxon>
        <taxon>Tracheophyta</taxon>
        <taxon>Spermatophyta</taxon>
        <taxon>Magnoliopsida</taxon>
        <taxon>Ranunculales</taxon>
        <taxon>Menispermaceae</taxon>
        <taxon>Menispermoideae</taxon>
        <taxon>Cissampelideae</taxon>
        <taxon>Stephania</taxon>
    </lineage>
</organism>
<evidence type="ECO:0000256" key="12">
    <source>
        <dbReference type="ARBA" id="ARBA00022777"/>
    </source>
</evidence>
<dbReference type="EC" id="2.7.11.1" evidence="4"/>
<dbReference type="PROSITE" id="PS50011">
    <property type="entry name" value="PROTEIN_KINASE_DOM"/>
    <property type="match status" value="1"/>
</dbReference>
<keyword evidence="11 17" id="KW-0547">Nucleotide-binding</keyword>
<dbReference type="InterPro" id="IPR000719">
    <property type="entry name" value="Prot_kinase_dom"/>
</dbReference>
<evidence type="ECO:0000256" key="10">
    <source>
        <dbReference type="ARBA" id="ARBA00022734"/>
    </source>
</evidence>
<dbReference type="Gene3D" id="2.60.120.200">
    <property type="match status" value="1"/>
</dbReference>
<dbReference type="InterPro" id="IPR013320">
    <property type="entry name" value="ConA-like_dom_sf"/>
</dbReference>
<dbReference type="CDD" id="cd14066">
    <property type="entry name" value="STKc_IRAK"/>
    <property type="match status" value="1"/>
</dbReference>
<dbReference type="PROSITE" id="PS00107">
    <property type="entry name" value="PROTEIN_KINASE_ATP"/>
    <property type="match status" value="1"/>
</dbReference>
<dbReference type="SUPFAM" id="SSF49899">
    <property type="entry name" value="Concanavalin A-like lectins/glucanases"/>
    <property type="match status" value="1"/>
</dbReference>
<evidence type="ECO:0000256" key="17">
    <source>
        <dbReference type="PROSITE-ProRule" id="PRU10141"/>
    </source>
</evidence>
<keyword evidence="8 18" id="KW-0812">Transmembrane</keyword>
<evidence type="ECO:0000256" key="4">
    <source>
        <dbReference type="ARBA" id="ARBA00012513"/>
    </source>
</evidence>
<dbReference type="Proteomes" id="UP001420932">
    <property type="component" value="Unassembled WGS sequence"/>
</dbReference>
<comment type="caution">
    <text evidence="21">The sequence shown here is derived from an EMBL/GenBank/DDBJ whole genome shotgun (WGS) entry which is preliminary data.</text>
</comment>
<feature type="domain" description="Protein kinase" evidence="20">
    <location>
        <begin position="373"/>
        <end position="630"/>
    </location>
</feature>
<evidence type="ECO:0000256" key="19">
    <source>
        <dbReference type="SAM" id="SignalP"/>
    </source>
</evidence>
<keyword evidence="9 19" id="KW-0732">Signal</keyword>
<keyword evidence="12" id="KW-0418">Kinase</keyword>
<evidence type="ECO:0000256" key="1">
    <source>
        <dbReference type="ARBA" id="ARBA00004251"/>
    </source>
</evidence>
<dbReference type="InterPro" id="IPR008271">
    <property type="entry name" value="Ser/Thr_kinase_AS"/>
</dbReference>
<sequence>MMMMMINNMSSTWSISILLILLLFPGVGGNNNNSINNDDADYQDPERLQLGAPFNSSHYDELSVNPPATISNGALQITPDSANGGFNLQQTSGRILYSKRRFKLWEGIPNTSSEKIASFTTSFNINIYRFPNSTPGEGFAFIIAPDLEVPTNSHGQFLGLTNATTDGSPNNRLVAVELDTVKQDFDPDDNHMGLDLNSVRSNKTFNLSAHGIQISPRVPKNYTVWIRYDRQRRLTAYMAEEGQPMPPNPIMNESLNLRDYVSQYSYFGFSASTGNLTELNCVLGWNLTVEMLERSEGHGNREWVKIVVGAGVPVAAVVVMGGLGLMWYYLRRKRRAMSWWDDQDANIVGALKSLPGTPREFAFKDLKKATENFDDKNKLGQGGFGVVYKGVLPHENVQVAVKKFSRDSIKGKVDFLAELTIINRLRHKHLVPLLGWCHRNGMLLLVYDFMPNGSLDGHLFGDQEKTLSWDRRYKVISGVASALHYLHNEYNQRVVHRDLKANNIMLDSDYNARLGDFGLARALDNEKTSYAEMEGVQGTMGYIAPECFHTGKATSESDVFGFGAVVLETVCGQRPWTKIAGFQFLVDWVWTLHRDGRVLEAVDERLGKEFVEDEAERLLMLGLACCHPIATERPKTQSIFQIVSGTVPVPHVPPFKPAFIWPMMMEDSTTNISIDKNSRSPYAPAVTSSSSSSSFYNVSAWRSNASISTSWPS</sequence>
<name>A0AAP0Q2I4_9MAGN</name>
<evidence type="ECO:0000256" key="18">
    <source>
        <dbReference type="SAM" id="Phobius"/>
    </source>
</evidence>
<evidence type="ECO:0000256" key="15">
    <source>
        <dbReference type="ARBA" id="ARBA00023136"/>
    </source>
</evidence>
<dbReference type="PROSITE" id="PS00108">
    <property type="entry name" value="PROTEIN_KINASE_ST"/>
    <property type="match status" value="1"/>
</dbReference>
<comment type="similarity">
    <text evidence="2">In the N-terminal section; belongs to the leguminous lectin family.</text>
</comment>
<dbReference type="SUPFAM" id="SSF56112">
    <property type="entry name" value="Protein kinase-like (PK-like)"/>
    <property type="match status" value="1"/>
</dbReference>
<evidence type="ECO:0000256" key="14">
    <source>
        <dbReference type="ARBA" id="ARBA00022989"/>
    </source>
</evidence>
<feature type="transmembrane region" description="Helical" evidence="18">
    <location>
        <begin position="303"/>
        <end position="330"/>
    </location>
</feature>
<comment type="similarity">
    <text evidence="3">In the C-terminal section; belongs to the protein kinase superfamily. Ser/Thr protein kinase family.</text>
</comment>
<protein>
    <recommendedName>
        <fullName evidence="4">non-specific serine/threonine protein kinase</fullName>
        <ecNumber evidence="4">2.7.11.1</ecNumber>
    </recommendedName>
</protein>
<reference evidence="21 22" key="1">
    <citation type="submission" date="2024-01" db="EMBL/GenBank/DDBJ databases">
        <title>Genome assemblies of Stephania.</title>
        <authorList>
            <person name="Yang L."/>
        </authorList>
    </citation>
    <scope>NUCLEOTIDE SEQUENCE [LARGE SCALE GENOMIC DNA]</scope>
    <source>
        <strain evidence="21">YNDBR</strain>
        <tissue evidence="21">Leaf</tissue>
    </source>
</reference>
<comment type="subcellular location">
    <subcellularLocation>
        <location evidence="1">Cell membrane</location>
        <topology evidence="1">Single-pass type I membrane protein</topology>
    </subcellularLocation>
</comment>
<dbReference type="InterPro" id="IPR017441">
    <property type="entry name" value="Protein_kinase_ATP_BS"/>
</dbReference>
<evidence type="ECO:0000256" key="3">
    <source>
        <dbReference type="ARBA" id="ARBA00010217"/>
    </source>
</evidence>
<dbReference type="Gene3D" id="3.30.200.20">
    <property type="entry name" value="Phosphorylase Kinase, domain 1"/>
    <property type="match status" value="1"/>
</dbReference>
<evidence type="ECO:0000256" key="13">
    <source>
        <dbReference type="ARBA" id="ARBA00022840"/>
    </source>
</evidence>
<dbReference type="InterPro" id="IPR001220">
    <property type="entry name" value="Legume_lectin_dom"/>
</dbReference>
<feature type="binding site" evidence="17">
    <location>
        <position position="403"/>
    </location>
    <ligand>
        <name>ATP</name>
        <dbReference type="ChEBI" id="CHEBI:30616"/>
    </ligand>
</feature>
<dbReference type="InterPro" id="IPR019825">
    <property type="entry name" value="Lectin_legB_Mn/Ca_BS"/>
</dbReference>
<dbReference type="AlphaFoldDB" id="A0AAP0Q2I4"/>
<keyword evidence="10" id="KW-0430">Lectin</keyword>
<evidence type="ECO:0000256" key="2">
    <source>
        <dbReference type="ARBA" id="ARBA00008536"/>
    </source>
</evidence>
<dbReference type="GO" id="GO:0030246">
    <property type="term" value="F:carbohydrate binding"/>
    <property type="evidence" value="ECO:0007669"/>
    <property type="project" value="UniProtKB-KW"/>
</dbReference>
<dbReference type="SMART" id="SM00220">
    <property type="entry name" value="S_TKc"/>
    <property type="match status" value="1"/>
</dbReference>
<dbReference type="CDD" id="cd06899">
    <property type="entry name" value="lectin_legume_LecRK_Arcelin_ConA"/>
    <property type="match status" value="1"/>
</dbReference>
<feature type="signal peptide" evidence="19">
    <location>
        <begin position="1"/>
        <end position="29"/>
    </location>
</feature>
<keyword evidence="16" id="KW-0325">Glycoprotein</keyword>
<keyword evidence="13 17" id="KW-0067">ATP-binding</keyword>
<keyword evidence="14 18" id="KW-1133">Transmembrane helix</keyword>
<keyword evidence="6" id="KW-0723">Serine/threonine-protein kinase</keyword>
<evidence type="ECO:0000256" key="9">
    <source>
        <dbReference type="ARBA" id="ARBA00022729"/>
    </source>
</evidence>
<dbReference type="EMBL" id="JBBNAF010000002">
    <property type="protein sequence ID" value="KAK9164800.1"/>
    <property type="molecule type" value="Genomic_DNA"/>
</dbReference>
<evidence type="ECO:0000259" key="20">
    <source>
        <dbReference type="PROSITE" id="PS50011"/>
    </source>
</evidence>
<evidence type="ECO:0000313" key="22">
    <source>
        <dbReference type="Proteomes" id="UP001420932"/>
    </source>
</evidence>
<accession>A0AAP0Q2I4</accession>
<dbReference type="PROSITE" id="PS00307">
    <property type="entry name" value="LECTIN_LEGUME_BETA"/>
    <property type="match status" value="1"/>
</dbReference>
<dbReference type="GO" id="GO:0005524">
    <property type="term" value="F:ATP binding"/>
    <property type="evidence" value="ECO:0007669"/>
    <property type="project" value="UniProtKB-UniRule"/>
</dbReference>
<dbReference type="FunFam" id="1.10.510.10:FF:000444">
    <property type="entry name" value="probable L-type lectin-domain containing receptor kinase S.5"/>
    <property type="match status" value="1"/>
</dbReference>
<evidence type="ECO:0000256" key="7">
    <source>
        <dbReference type="ARBA" id="ARBA00022679"/>
    </source>
</evidence>
<dbReference type="Pfam" id="PF00139">
    <property type="entry name" value="Lectin_legB"/>
    <property type="match status" value="1"/>
</dbReference>
<dbReference type="FunFam" id="3.30.200.20:FF:000320">
    <property type="entry name" value="probable L-type lectin-domain containing receptor kinase S.5"/>
    <property type="match status" value="1"/>
</dbReference>
<dbReference type="InterPro" id="IPR001245">
    <property type="entry name" value="Ser-Thr/Tyr_kinase_cat_dom"/>
</dbReference>
<keyword evidence="15 18" id="KW-0472">Membrane</keyword>
<dbReference type="InterPro" id="IPR011009">
    <property type="entry name" value="Kinase-like_dom_sf"/>
</dbReference>